<accession>A0A1I4MZY3</accession>
<dbReference type="InterPro" id="IPR000863">
    <property type="entry name" value="Sulfotransferase_dom"/>
</dbReference>
<dbReference type="OrthoDB" id="8051382at2"/>
<dbReference type="Proteomes" id="UP000199470">
    <property type="component" value="Unassembled WGS sequence"/>
</dbReference>
<dbReference type="EMBL" id="FOTW01000012">
    <property type="protein sequence ID" value="SFM08892.1"/>
    <property type="molecule type" value="Genomic_DNA"/>
</dbReference>
<dbReference type="STRING" id="758825.SAMN02982985_02684"/>
<dbReference type="RefSeq" id="WP_093388182.1">
    <property type="nucleotide sequence ID" value="NZ_FOTW01000012.1"/>
</dbReference>
<name>A0A1I4MZY3_9BURK</name>
<evidence type="ECO:0000313" key="3">
    <source>
        <dbReference type="Proteomes" id="UP000199470"/>
    </source>
</evidence>
<sequence>MSRRDEGFVRRVSRSGLPLFQQDDDSPVIWPRVRPGRPPALVVSLPRSGTHLGSELLQGLGLVFGGLHLSPELEPDIVQDRRSYVMAADGRLEWQQFQLPLEDLFAMVGPGQVVQGHVPFSPAIAAALAGFRIVYMERSLRDVAVSSMRFVAGLRAAGLAYPDHYDMAWCDMADGPARMLAYLRGFGGGLRGMLRQIQPWRAQPNSFVLDFDLLTGAEPAAAVAQLRALADFLGAPVGAERAERILRAALGRLTHSWSGRLSRWQELWDREVEQAFAYFVLDENAYFGMPDRLPTPTPAAGRPLALLALPGESGVRRRALAPDGARPPPAARLDPARCVGEGLRLEAGAGGLLLSALDHYADHQHASLPAAMAAGPVTFHFELPPGQHNSRHLVAQVGGAAGYFSSYIDSFGVGVTAIESGGDCAAIATRVEQRADGALAVAVAGRVAGGADCYVRIYLCGADGRLDRPAQARLTVAGLALEPGWPAFLPAD</sequence>
<dbReference type="SUPFAM" id="SSF52540">
    <property type="entry name" value="P-loop containing nucleoside triphosphate hydrolases"/>
    <property type="match status" value="1"/>
</dbReference>
<organism evidence="2 3">
    <name type="scientific">Rugamonas rubra</name>
    <dbReference type="NCBI Taxonomy" id="758825"/>
    <lineage>
        <taxon>Bacteria</taxon>
        <taxon>Pseudomonadati</taxon>
        <taxon>Pseudomonadota</taxon>
        <taxon>Betaproteobacteria</taxon>
        <taxon>Burkholderiales</taxon>
        <taxon>Oxalobacteraceae</taxon>
        <taxon>Telluria group</taxon>
        <taxon>Rugamonas</taxon>
    </lineage>
</organism>
<reference evidence="2 3" key="1">
    <citation type="submission" date="2016-10" db="EMBL/GenBank/DDBJ databases">
        <authorList>
            <person name="de Groot N.N."/>
        </authorList>
    </citation>
    <scope>NUCLEOTIDE SEQUENCE [LARGE SCALE GENOMIC DNA]</scope>
    <source>
        <strain evidence="2 3">ATCC 43154</strain>
    </source>
</reference>
<gene>
    <name evidence="2" type="ORF">SAMN02982985_02684</name>
</gene>
<dbReference type="Pfam" id="PF00685">
    <property type="entry name" value="Sulfotransfer_1"/>
    <property type="match status" value="1"/>
</dbReference>
<dbReference type="Gene3D" id="3.40.50.300">
    <property type="entry name" value="P-loop containing nucleotide triphosphate hydrolases"/>
    <property type="match status" value="1"/>
</dbReference>
<dbReference type="GO" id="GO:0008146">
    <property type="term" value="F:sulfotransferase activity"/>
    <property type="evidence" value="ECO:0007669"/>
    <property type="project" value="InterPro"/>
</dbReference>
<feature type="domain" description="Sulfotransferase" evidence="1">
    <location>
        <begin position="39"/>
        <end position="247"/>
    </location>
</feature>
<dbReference type="AlphaFoldDB" id="A0A1I4MZY3"/>
<evidence type="ECO:0000313" key="2">
    <source>
        <dbReference type="EMBL" id="SFM08892.1"/>
    </source>
</evidence>
<dbReference type="InterPro" id="IPR027417">
    <property type="entry name" value="P-loop_NTPase"/>
</dbReference>
<protein>
    <recommendedName>
        <fullName evidence="1">Sulfotransferase domain-containing protein</fullName>
    </recommendedName>
</protein>
<proteinExistence type="predicted"/>
<evidence type="ECO:0000259" key="1">
    <source>
        <dbReference type="Pfam" id="PF00685"/>
    </source>
</evidence>
<keyword evidence="3" id="KW-1185">Reference proteome</keyword>